<comment type="subunit">
    <text evidence="7">Homodimer.</text>
</comment>
<dbReference type="EMBL" id="JALBUT010000001">
    <property type="protein sequence ID" value="MDX8414670.1"/>
    <property type="molecule type" value="Genomic_DNA"/>
</dbReference>
<comment type="caution">
    <text evidence="7">Lacks conserved residue(s) required for the propagation of feature annotation.</text>
</comment>
<evidence type="ECO:0000256" key="1">
    <source>
        <dbReference type="ARBA" id="ARBA00004871"/>
    </source>
</evidence>
<feature type="binding site" evidence="7">
    <location>
        <begin position="176"/>
        <end position="181"/>
    </location>
    <ligand>
        <name>NADP(+)</name>
        <dbReference type="ChEBI" id="CHEBI:58349"/>
    </ligand>
</feature>
<feature type="domain" description="SDH C-terminal" evidence="10">
    <location>
        <begin position="265"/>
        <end position="295"/>
    </location>
</feature>
<dbReference type="PANTHER" id="PTHR21089:SF1">
    <property type="entry name" value="BIFUNCTIONAL 3-DEHYDROQUINATE DEHYDRATASE_SHIKIMATE DEHYDROGENASE, CHLOROPLASTIC"/>
    <property type="match status" value="1"/>
</dbReference>
<gene>
    <name evidence="7" type="primary">aroE</name>
    <name evidence="11" type="ORF">MOX91_00525</name>
</gene>
<protein>
    <recommendedName>
        <fullName evidence="2 7">Shikimate dehydrogenase (NADP(+))</fullName>
        <shortName evidence="7">SDH</shortName>
        <ecNumber evidence="2 7">1.1.1.25</ecNumber>
    </recommendedName>
</protein>
<comment type="caution">
    <text evidence="11">The sequence shown here is derived from an EMBL/GenBank/DDBJ whole genome shotgun (WGS) entry which is preliminary data.</text>
</comment>
<feature type="binding site" evidence="7">
    <location>
        <position position="265"/>
    </location>
    <ligand>
        <name>NADP(+)</name>
        <dbReference type="ChEBI" id="CHEBI:58349"/>
    </ligand>
</feature>
<dbReference type="InterPro" id="IPR036291">
    <property type="entry name" value="NAD(P)-bd_dom_sf"/>
</dbReference>
<sequence length="297" mass="32509">MFDTDIVLHLEDLKRRGDFAENSLAVFGKPIAHSLSPVMQNAALRKLAQSEGQFASWKYYKFEIDPENLEKTLSEFHKADFAGINLTIPHKEIVMPFLCEISPFAQMVGAANTLIRTKGGWKGDNTDGFGVAWAVENFSGRVFKNSDVVILGAGGASRAAAFKALVDGCKSLRIYNRTKSRLEKLLADISACGFSAEPLDCFSKIEPNSIIINASSVGLKPDDKPVLDFAKVPNGCVYFDMPYIRSRETNAVLEARKYGFKAASGLAMLASQGALSLSLWTSRPLQIETMLEALKNA</sequence>
<comment type="function">
    <text evidence="7">Involved in the biosynthesis of the chorismate, which leads to the biosynthesis of aromatic amino acids. Catalyzes the reversible NADPH linked reduction of 3-dehydroshikimate (DHSA) to yield shikimate (SA).</text>
</comment>
<dbReference type="Pfam" id="PF01488">
    <property type="entry name" value="Shikimate_DH"/>
    <property type="match status" value="1"/>
</dbReference>
<dbReference type="InterPro" id="IPR022893">
    <property type="entry name" value="Shikimate_DH_fam"/>
</dbReference>
<dbReference type="InterPro" id="IPR006151">
    <property type="entry name" value="Shikm_DH/Glu-tRNA_Rdtase"/>
</dbReference>
<dbReference type="InterPro" id="IPR041121">
    <property type="entry name" value="SDH_C"/>
</dbReference>
<comment type="catalytic activity">
    <reaction evidence="6 7">
        <text>shikimate + NADP(+) = 3-dehydroshikimate + NADPH + H(+)</text>
        <dbReference type="Rhea" id="RHEA:17737"/>
        <dbReference type="ChEBI" id="CHEBI:15378"/>
        <dbReference type="ChEBI" id="CHEBI:16630"/>
        <dbReference type="ChEBI" id="CHEBI:36208"/>
        <dbReference type="ChEBI" id="CHEBI:57783"/>
        <dbReference type="ChEBI" id="CHEBI:58349"/>
        <dbReference type="EC" id="1.1.1.25"/>
    </reaction>
</comment>
<feature type="binding site" evidence="7">
    <location>
        <begin position="34"/>
        <end position="36"/>
    </location>
    <ligand>
        <name>shikimate</name>
        <dbReference type="ChEBI" id="CHEBI:36208"/>
    </ligand>
</feature>
<dbReference type="Pfam" id="PF18317">
    <property type="entry name" value="SDH_C"/>
    <property type="match status" value="1"/>
</dbReference>
<keyword evidence="12" id="KW-1185">Reference proteome</keyword>
<dbReference type="Pfam" id="PF08501">
    <property type="entry name" value="Shikimate_dh_N"/>
    <property type="match status" value="1"/>
</dbReference>
<reference evidence="11 12" key="1">
    <citation type="submission" date="2022-03" db="EMBL/GenBank/DDBJ databases">
        <title>Novel taxa within the pig intestine.</title>
        <authorList>
            <person name="Wylensek D."/>
            <person name="Bishof K."/>
            <person name="Afrizal A."/>
            <person name="Clavel T."/>
        </authorList>
    </citation>
    <scope>NUCLEOTIDE SEQUENCE [LARGE SCALE GENOMIC DNA]</scope>
    <source>
        <strain evidence="11 12">CLA-KB-P66</strain>
    </source>
</reference>
<keyword evidence="7" id="KW-0028">Amino-acid biosynthesis</keyword>
<evidence type="ECO:0000256" key="4">
    <source>
        <dbReference type="ARBA" id="ARBA00023002"/>
    </source>
</evidence>
<dbReference type="HAMAP" id="MF_00222">
    <property type="entry name" value="Shikimate_DH_AroE"/>
    <property type="match status" value="1"/>
</dbReference>
<keyword evidence="5 7" id="KW-0057">Aromatic amino acid biosynthesis</keyword>
<feature type="binding site" evidence="7">
    <location>
        <begin position="152"/>
        <end position="156"/>
    </location>
    <ligand>
        <name>NADP(+)</name>
        <dbReference type="ChEBI" id="CHEBI:58349"/>
    </ligand>
</feature>
<evidence type="ECO:0000256" key="5">
    <source>
        <dbReference type="ARBA" id="ARBA00023141"/>
    </source>
</evidence>
<evidence type="ECO:0000259" key="9">
    <source>
        <dbReference type="Pfam" id="PF08501"/>
    </source>
</evidence>
<dbReference type="SUPFAM" id="SSF53223">
    <property type="entry name" value="Aminoacid dehydrogenase-like, N-terminal domain"/>
    <property type="match status" value="1"/>
</dbReference>
<keyword evidence="4 7" id="KW-0560">Oxidoreductase</keyword>
<comment type="similarity">
    <text evidence="7">Belongs to the shikimate dehydrogenase family.</text>
</comment>
<evidence type="ECO:0000313" key="12">
    <source>
        <dbReference type="Proteomes" id="UP001275932"/>
    </source>
</evidence>
<feature type="binding site" evidence="7">
    <location>
        <position position="243"/>
    </location>
    <ligand>
        <name>shikimate</name>
        <dbReference type="ChEBI" id="CHEBI:36208"/>
    </ligand>
</feature>
<name>A0ABU4WGE8_9BACT</name>
<feature type="active site" description="Proton acceptor" evidence="7">
    <location>
        <position position="91"/>
    </location>
</feature>
<feature type="domain" description="Quinate/shikimate 5-dehydrogenase/glutamyl-tRNA reductase" evidence="8">
    <location>
        <begin position="142"/>
        <end position="215"/>
    </location>
</feature>
<dbReference type="InterPro" id="IPR046346">
    <property type="entry name" value="Aminoacid_DH-like_N_sf"/>
</dbReference>
<dbReference type="Gene3D" id="3.40.50.10860">
    <property type="entry name" value="Leucine Dehydrogenase, chain A, domain 1"/>
    <property type="match status" value="1"/>
</dbReference>
<evidence type="ECO:0000259" key="10">
    <source>
        <dbReference type="Pfam" id="PF18317"/>
    </source>
</evidence>
<dbReference type="PANTHER" id="PTHR21089">
    <property type="entry name" value="SHIKIMATE DEHYDROGENASE"/>
    <property type="match status" value="1"/>
</dbReference>
<accession>A0ABU4WGE8</accession>
<feature type="binding site" evidence="7">
    <location>
        <position position="272"/>
    </location>
    <ligand>
        <name>shikimate</name>
        <dbReference type="ChEBI" id="CHEBI:36208"/>
    </ligand>
</feature>
<dbReference type="Proteomes" id="UP001275932">
    <property type="component" value="Unassembled WGS sequence"/>
</dbReference>
<comment type="pathway">
    <text evidence="1 7">Metabolic intermediate biosynthesis; chorismate biosynthesis; chorismate from D-erythrose 4-phosphate and phosphoenolpyruvate: step 4/7.</text>
</comment>
<evidence type="ECO:0000256" key="3">
    <source>
        <dbReference type="ARBA" id="ARBA00022857"/>
    </source>
</evidence>
<evidence type="ECO:0000259" key="8">
    <source>
        <dbReference type="Pfam" id="PF01488"/>
    </source>
</evidence>
<evidence type="ECO:0000256" key="2">
    <source>
        <dbReference type="ARBA" id="ARBA00012962"/>
    </source>
</evidence>
<feature type="domain" description="Shikimate dehydrogenase substrate binding N-terminal" evidence="9">
    <location>
        <begin position="26"/>
        <end position="114"/>
    </location>
</feature>
<dbReference type="InterPro" id="IPR013708">
    <property type="entry name" value="Shikimate_DH-bd_N"/>
</dbReference>
<evidence type="ECO:0000256" key="6">
    <source>
        <dbReference type="ARBA" id="ARBA00049442"/>
    </source>
</evidence>
<dbReference type="EC" id="1.1.1.25" evidence="2 7"/>
<feature type="binding site" evidence="7">
    <location>
        <position position="241"/>
    </location>
    <ligand>
        <name>NADP(+)</name>
        <dbReference type="ChEBI" id="CHEBI:58349"/>
    </ligand>
</feature>
<dbReference type="Gene3D" id="3.40.50.720">
    <property type="entry name" value="NAD(P)-binding Rossmann-like Domain"/>
    <property type="match status" value="1"/>
</dbReference>
<evidence type="ECO:0000256" key="7">
    <source>
        <dbReference type="HAMAP-Rule" id="MF_00222"/>
    </source>
</evidence>
<feature type="binding site" evidence="7">
    <location>
        <position position="127"/>
    </location>
    <ligand>
        <name>shikimate</name>
        <dbReference type="ChEBI" id="CHEBI:36208"/>
    </ligand>
</feature>
<proteinExistence type="inferred from homology"/>
<feature type="binding site" evidence="7">
    <location>
        <position position="112"/>
    </location>
    <ligand>
        <name>shikimate</name>
        <dbReference type="ChEBI" id="CHEBI:36208"/>
    </ligand>
</feature>
<organism evidence="11 12">
    <name type="scientific">Intestinicryptomonas porci</name>
    <dbReference type="NCBI Taxonomy" id="2926320"/>
    <lineage>
        <taxon>Bacteria</taxon>
        <taxon>Pseudomonadati</taxon>
        <taxon>Verrucomicrobiota</taxon>
        <taxon>Opitutia</taxon>
        <taxon>Opitutales</taxon>
        <taxon>Intestinicryptomonaceae</taxon>
        <taxon>Intestinicryptomonas</taxon>
    </lineage>
</organism>
<evidence type="ECO:0000313" key="11">
    <source>
        <dbReference type="EMBL" id="MDX8414670.1"/>
    </source>
</evidence>
<dbReference type="RefSeq" id="WP_370396120.1">
    <property type="nucleotide sequence ID" value="NZ_JALBUT010000001.1"/>
</dbReference>
<dbReference type="SUPFAM" id="SSF51735">
    <property type="entry name" value="NAD(P)-binding Rossmann-fold domains"/>
    <property type="match status" value="1"/>
</dbReference>
<feature type="binding site" evidence="7">
    <location>
        <position position="87"/>
    </location>
    <ligand>
        <name>shikimate</name>
        <dbReference type="ChEBI" id="CHEBI:36208"/>
    </ligand>
</feature>
<keyword evidence="3 7" id="KW-0521">NADP</keyword>